<gene>
    <name evidence="2" type="ORF">ARMSODRAFT_954983</name>
</gene>
<evidence type="ECO:0000313" key="3">
    <source>
        <dbReference type="Proteomes" id="UP000218334"/>
    </source>
</evidence>
<dbReference type="Proteomes" id="UP000218334">
    <property type="component" value="Unassembled WGS sequence"/>
</dbReference>
<feature type="compositionally biased region" description="Polar residues" evidence="1">
    <location>
        <begin position="293"/>
        <end position="311"/>
    </location>
</feature>
<reference evidence="3" key="1">
    <citation type="journal article" date="2017" name="Nat. Ecol. Evol.">
        <title>Genome expansion and lineage-specific genetic innovations in the forest pathogenic fungi Armillaria.</title>
        <authorList>
            <person name="Sipos G."/>
            <person name="Prasanna A.N."/>
            <person name="Walter M.C."/>
            <person name="O'Connor E."/>
            <person name="Balint B."/>
            <person name="Krizsan K."/>
            <person name="Kiss B."/>
            <person name="Hess J."/>
            <person name="Varga T."/>
            <person name="Slot J."/>
            <person name="Riley R."/>
            <person name="Boka B."/>
            <person name="Rigling D."/>
            <person name="Barry K."/>
            <person name="Lee J."/>
            <person name="Mihaltcheva S."/>
            <person name="LaButti K."/>
            <person name="Lipzen A."/>
            <person name="Waldron R."/>
            <person name="Moloney N.M."/>
            <person name="Sperisen C."/>
            <person name="Kredics L."/>
            <person name="Vagvoelgyi C."/>
            <person name="Patrignani A."/>
            <person name="Fitzpatrick D."/>
            <person name="Nagy I."/>
            <person name="Doyle S."/>
            <person name="Anderson J.B."/>
            <person name="Grigoriev I.V."/>
            <person name="Gueldener U."/>
            <person name="Muensterkoetter M."/>
            <person name="Nagy L.G."/>
        </authorList>
    </citation>
    <scope>NUCLEOTIDE SEQUENCE [LARGE SCALE GENOMIC DNA]</scope>
    <source>
        <strain evidence="3">28-4</strain>
    </source>
</reference>
<dbReference type="EMBL" id="KZ293424">
    <property type="protein sequence ID" value="PBK71214.1"/>
    <property type="molecule type" value="Genomic_DNA"/>
</dbReference>
<keyword evidence="3" id="KW-1185">Reference proteome</keyword>
<proteinExistence type="predicted"/>
<evidence type="ECO:0000256" key="1">
    <source>
        <dbReference type="SAM" id="MobiDB-lite"/>
    </source>
</evidence>
<evidence type="ECO:0000313" key="2">
    <source>
        <dbReference type="EMBL" id="PBK71214.1"/>
    </source>
</evidence>
<dbReference type="AlphaFoldDB" id="A0A2H3BQK1"/>
<feature type="region of interest" description="Disordered" evidence="1">
    <location>
        <begin position="276"/>
        <end position="324"/>
    </location>
</feature>
<protein>
    <submittedName>
        <fullName evidence="2">Uncharacterized protein</fullName>
    </submittedName>
</protein>
<name>A0A2H3BQK1_9AGAR</name>
<sequence length="364" mass="41758">MSAILLPTEIIELIIHETWKLPLTHKDRLVFMKTSLRVSSQWLFAFLRESLTDVYFVSLQYSYYLTIPYRTPRPPPYRALTINATQFSVYDYLVGHCRSMTIGSTHGEVTRANIIINILPRCPMITMLFQNYAQRFPCWLQINIQGLFANAHGDGHLRLIFTYDKTDVNYSPREQYGYASEQHFYYPDIYRKPRSCSPFTGVRTLEMRGANPCAVYMTVGVCPDLEVLETDVDENLMQAGFDAANARPPASCPEEAYFFSKNNWVYPTEMLWPNKRTPSVRKSLPQPDRISGAESSSSTRQKKSIQPSENISPHMDTQRDISSAGSDAIHAKKISFAHRMRAFLKIFLFGFFISNPDTCSSTRT</sequence>
<accession>A0A2H3BQK1</accession>
<organism evidence="2 3">
    <name type="scientific">Armillaria solidipes</name>
    <dbReference type="NCBI Taxonomy" id="1076256"/>
    <lineage>
        <taxon>Eukaryota</taxon>
        <taxon>Fungi</taxon>
        <taxon>Dikarya</taxon>
        <taxon>Basidiomycota</taxon>
        <taxon>Agaricomycotina</taxon>
        <taxon>Agaricomycetes</taxon>
        <taxon>Agaricomycetidae</taxon>
        <taxon>Agaricales</taxon>
        <taxon>Marasmiineae</taxon>
        <taxon>Physalacriaceae</taxon>
        <taxon>Armillaria</taxon>
    </lineage>
</organism>